<dbReference type="AlphaFoldDB" id="A0A0J7JZK6"/>
<sequence>MLLKKEAWKKTQECIVEESRFKGKDYFKRFYDGNRKRPWFRKIRRERYFYTFINRIRANHYNLNEFLARKEYIDSSRCECGSEKENVNHVIRQCRKYEKEREVMDVELVKRNIAEDVLSVIEREKTG</sequence>
<evidence type="ECO:0000313" key="1">
    <source>
        <dbReference type="EMBL" id="KMQ83598.1"/>
    </source>
</evidence>
<dbReference type="STRING" id="67767.A0A0J7JZK6"/>
<organism evidence="1 2">
    <name type="scientific">Lasius niger</name>
    <name type="common">Black garden ant</name>
    <dbReference type="NCBI Taxonomy" id="67767"/>
    <lineage>
        <taxon>Eukaryota</taxon>
        <taxon>Metazoa</taxon>
        <taxon>Ecdysozoa</taxon>
        <taxon>Arthropoda</taxon>
        <taxon>Hexapoda</taxon>
        <taxon>Insecta</taxon>
        <taxon>Pterygota</taxon>
        <taxon>Neoptera</taxon>
        <taxon>Endopterygota</taxon>
        <taxon>Hymenoptera</taxon>
        <taxon>Apocrita</taxon>
        <taxon>Aculeata</taxon>
        <taxon>Formicoidea</taxon>
        <taxon>Formicidae</taxon>
        <taxon>Formicinae</taxon>
        <taxon>Lasius</taxon>
        <taxon>Lasius</taxon>
    </lineage>
</organism>
<dbReference type="Proteomes" id="UP000036403">
    <property type="component" value="Unassembled WGS sequence"/>
</dbReference>
<evidence type="ECO:0008006" key="3">
    <source>
        <dbReference type="Google" id="ProtNLM"/>
    </source>
</evidence>
<evidence type="ECO:0000313" key="2">
    <source>
        <dbReference type="Proteomes" id="UP000036403"/>
    </source>
</evidence>
<name>A0A0J7JZK6_LASNI</name>
<protein>
    <recommendedName>
        <fullName evidence="3">Reverse transcriptase</fullName>
    </recommendedName>
</protein>
<gene>
    <name evidence="1" type="ORF">RF55_19575</name>
</gene>
<comment type="caution">
    <text evidence="1">The sequence shown here is derived from an EMBL/GenBank/DDBJ whole genome shotgun (WGS) entry which is preliminary data.</text>
</comment>
<dbReference type="EMBL" id="LBMM01019185">
    <property type="protein sequence ID" value="KMQ83598.1"/>
    <property type="molecule type" value="Genomic_DNA"/>
</dbReference>
<proteinExistence type="predicted"/>
<keyword evidence="2" id="KW-1185">Reference proteome</keyword>
<reference evidence="1 2" key="1">
    <citation type="submission" date="2015-04" db="EMBL/GenBank/DDBJ databases">
        <title>Lasius niger genome sequencing.</title>
        <authorList>
            <person name="Konorov E.A."/>
            <person name="Nikitin M.A."/>
            <person name="Kirill M.V."/>
            <person name="Chang P."/>
        </authorList>
    </citation>
    <scope>NUCLEOTIDE SEQUENCE [LARGE SCALE GENOMIC DNA]</scope>
    <source>
        <tissue evidence="1">Whole</tissue>
    </source>
</reference>
<dbReference type="PaxDb" id="67767-A0A0J7JZK6"/>
<dbReference type="OrthoDB" id="417270at2759"/>
<accession>A0A0J7JZK6</accession>